<dbReference type="EMBL" id="UYRV01000083">
    <property type="protein sequence ID" value="VDK41640.1"/>
    <property type="molecule type" value="Genomic_DNA"/>
</dbReference>
<keyword evidence="5 7" id="KW-1133">Transmembrane helix</keyword>
<evidence type="ECO:0000259" key="9">
    <source>
        <dbReference type="PROSITE" id="PS50929"/>
    </source>
</evidence>
<dbReference type="InterPro" id="IPR036640">
    <property type="entry name" value="ABC1_TM_sf"/>
</dbReference>
<feature type="transmembrane region" description="Helical" evidence="7">
    <location>
        <begin position="166"/>
        <end position="187"/>
    </location>
</feature>
<evidence type="ECO:0008006" key="12">
    <source>
        <dbReference type="Google" id="ProtNLM"/>
    </source>
</evidence>
<evidence type="ECO:0000256" key="7">
    <source>
        <dbReference type="SAM" id="Phobius"/>
    </source>
</evidence>
<dbReference type="PANTHER" id="PTHR43394">
    <property type="entry name" value="ATP-DEPENDENT PERMEASE MDL1, MITOCHONDRIAL"/>
    <property type="match status" value="1"/>
</dbReference>
<keyword evidence="3" id="KW-0547">Nucleotide-binding</keyword>
<keyword evidence="11" id="KW-1185">Reference proteome</keyword>
<keyword evidence="6 7" id="KW-0472">Membrane</keyword>
<dbReference type="GO" id="GO:0015421">
    <property type="term" value="F:ABC-type oligopeptide transporter activity"/>
    <property type="evidence" value="ECO:0007669"/>
    <property type="project" value="TreeGrafter"/>
</dbReference>
<feature type="transmembrane region" description="Helical" evidence="7">
    <location>
        <begin position="271"/>
        <end position="292"/>
    </location>
</feature>
<feature type="transmembrane region" description="Helical" evidence="7">
    <location>
        <begin position="66"/>
        <end position="86"/>
    </location>
</feature>
<dbReference type="GO" id="GO:0016020">
    <property type="term" value="C:membrane"/>
    <property type="evidence" value="ECO:0007669"/>
    <property type="project" value="UniProtKB-SubCell"/>
</dbReference>
<dbReference type="PROSITE" id="PS50893">
    <property type="entry name" value="ABC_TRANSPORTER_2"/>
    <property type="match status" value="1"/>
</dbReference>
<comment type="subcellular location">
    <subcellularLocation>
        <location evidence="1">Membrane</location>
        <topology evidence="1">Multi-pass membrane protein</topology>
    </subcellularLocation>
</comment>
<proteinExistence type="predicted"/>
<feature type="domain" description="ABC transporter" evidence="8">
    <location>
        <begin position="337"/>
        <end position="567"/>
    </location>
</feature>
<dbReference type="InterPro" id="IPR011527">
    <property type="entry name" value="ABC1_TM_dom"/>
</dbReference>
<name>A0A3P6QCC9_CYLGO</name>
<evidence type="ECO:0000256" key="6">
    <source>
        <dbReference type="ARBA" id="ARBA00023136"/>
    </source>
</evidence>
<dbReference type="Pfam" id="PF00664">
    <property type="entry name" value="ABC_membrane"/>
    <property type="match status" value="1"/>
</dbReference>
<evidence type="ECO:0000313" key="11">
    <source>
        <dbReference type="Proteomes" id="UP000271889"/>
    </source>
</evidence>
<dbReference type="GO" id="GO:0016887">
    <property type="term" value="F:ATP hydrolysis activity"/>
    <property type="evidence" value="ECO:0007669"/>
    <property type="project" value="InterPro"/>
</dbReference>
<dbReference type="InterPro" id="IPR003439">
    <property type="entry name" value="ABC_transporter-like_ATP-bd"/>
</dbReference>
<evidence type="ECO:0000256" key="1">
    <source>
        <dbReference type="ARBA" id="ARBA00004141"/>
    </source>
</evidence>
<dbReference type="SUPFAM" id="SSF90123">
    <property type="entry name" value="ABC transporter transmembrane region"/>
    <property type="match status" value="1"/>
</dbReference>
<dbReference type="GO" id="GO:0005524">
    <property type="term" value="F:ATP binding"/>
    <property type="evidence" value="ECO:0007669"/>
    <property type="project" value="UniProtKB-KW"/>
</dbReference>
<evidence type="ECO:0000256" key="4">
    <source>
        <dbReference type="ARBA" id="ARBA00022840"/>
    </source>
</evidence>
<evidence type="ECO:0000256" key="2">
    <source>
        <dbReference type="ARBA" id="ARBA00022692"/>
    </source>
</evidence>
<dbReference type="AlphaFoldDB" id="A0A3P6QCC9"/>
<dbReference type="Gene3D" id="1.20.1560.10">
    <property type="entry name" value="ABC transporter type 1, transmembrane domain"/>
    <property type="match status" value="1"/>
</dbReference>
<dbReference type="PROSITE" id="PS50929">
    <property type="entry name" value="ABC_TM1F"/>
    <property type="match status" value="1"/>
</dbReference>
<evidence type="ECO:0000256" key="5">
    <source>
        <dbReference type="ARBA" id="ARBA00022989"/>
    </source>
</evidence>
<gene>
    <name evidence="10" type="ORF">CGOC_LOCUS91</name>
</gene>
<dbReference type="Proteomes" id="UP000271889">
    <property type="component" value="Unassembled WGS sequence"/>
</dbReference>
<evidence type="ECO:0000259" key="8">
    <source>
        <dbReference type="PROSITE" id="PS50893"/>
    </source>
</evidence>
<dbReference type="Pfam" id="PF00005">
    <property type="entry name" value="ABC_tran"/>
    <property type="match status" value="1"/>
</dbReference>
<reference evidence="10 11" key="1">
    <citation type="submission" date="2018-11" db="EMBL/GenBank/DDBJ databases">
        <authorList>
            <consortium name="Pathogen Informatics"/>
        </authorList>
    </citation>
    <scope>NUCLEOTIDE SEQUENCE [LARGE SCALE GENOMIC DNA]</scope>
</reference>
<protein>
    <recommendedName>
        <fullName evidence="12">ABC transporter domain-containing protein</fullName>
    </recommendedName>
</protein>
<sequence length="571" mass="64117">MLLLIKEYIMQKSIYRHVLASLRVFAPQVGGVAFVAVLFYFSMLVLAYLRGYSIDVLTSALTFHDLLKIACTFVVLGLFYFLIAYFHNMSRKKLQKKVGFHLRHVVLEKIRVSDYQEVYRTGETLNILALLESDIPKISRLSTMIVDVVINVIELVVVLFLLYTHGLLVCALGIAVLICSIVSVHAFSKKMEITSACVQKTWDACLKNYQQQISQCKNIRLLGIARLYKKYEDALERYMSLQAVANAVYGASVGLIFLIEGPEVVKGTFSIGVIVTTVALLGEIVNPCYIVVSNIQEAQAIRSSILRFNMVLSLPDDREFAKTEKDSTIFKAVDKAILLDQVSFRYKGTETNIINNFSVTATKGGITFLRGGNGTGKTTLLLLIAGILHATSGYVHKYVGEHDKKSNVASVFTDMEIPELPLQSLIEELECDALWLQEKSPQLFDADLLERFNTSIKKNQILKGTSLSAGQKQKIMFLLVLAQRRPILLLDEAFSSMDANSKRYCYELVREELKTSLFCCICVTHTEESLAAQDVMIDIAFWRTCWLFGKACLQKARICDGDATQSLHMVF</sequence>
<feature type="transmembrane region" description="Helical" evidence="7">
    <location>
        <begin position="141"/>
        <end position="160"/>
    </location>
</feature>
<evidence type="ECO:0000256" key="3">
    <source>
        <dbReference type="ARBA" id="ARBA00022741"/>
    </source>
</evidence>
<dbReference type="PROSITE" id="PS00211">
    <property type="entry name" value="ABC_TRANSPORTER_1"/>
    <property type="match status" value="1"/>
</dbReference>
<dbReference type="SUPFAM" id="SSF52540">
    <property type="entry name" value="P-loop containing nucleoside triphosphate hydrolases"/>
    <property type="match status" value="1"/>
</dbReference>
<accession>A0A3P6QCC9</accession>
<feature type="transmembrane region" description="Helical" evidence="7">
    <location>
        <begin position="238"/>
        <end position="259"/>
    </location>
</feature>
<feature type="domain" description="ABC transmembrane type-1" evidence="9">
    <location>
        <begin position="31"/>
        <end position="300"/>
    </location>
</feature>
<dbReference type="InterPro" id="IPR027417">
    <property type="entry name" value="P-loop_NTPase"/>
</dbReference>
<dbReference type="PANTHER" id="PTHR43394:SF1">
    <property type="entry name" value="ATP-BINDING CASSETTE SUB-FAMILY B MEMBER 10, MITOCHONDRIAL"/>
    <property type="match status" value="1"/>
</dbReference>
<dbReference type="Gene3D" id="3.40.50.300">
    <property type="entry name" value="P-loop containing nucleotide triphosphate hydrolases"/>
    <property type="match status" value="1"/>
</dbReference>
<keyword evidence="2 7" id="KW-0812">Transmembrane</keyword>
<keyword evidence="4" id="KW-0067">ATP-binding</keyword>
<feature type="transmembrane region" description="Helical" evidence="7">
    <location>
        <begin position="21"/>
        <end position="46"/>
    </location>
</feature>
<evidence type="ECO:0000313" key="10">
    <source>
        <dbReference type="EMBL" id="VDK41640.1"/>
    </source>
</evidence>
<dbReference type="InterPro" id="IPR039421">
    <property type="entry name" value="Type_1_exporter"/>
</dbReference>
<dbReference type="InterPro" id="IPR017871">
    <property type="entry name" value="ABC_transporter-like_CS"/>
</dbReference>
<dbReference type="InterPro" id="IPR003593">
    <property type="entry name" value="AAA+_ATPase"/>
</dbReference>
<dbReference type="SMART" id="SM00382">
    <property type="entry name" value="AAA"/>
    <property type="match status" value="1"/>
</dbReference>
<organism evidence="10 11">
    <name type="scientific">Cylicostephanus goldi</name>
    <name type="common">Nematode worm</name>
    <dbReference type="NCBI Taxonomy" id="71465"/>
    <lineage>
        <taxon>Eukaryota</taxon>
        <taxon>Metazoa</taxon>
        <taxon>Ecdysozoa</taxon>
        <taxon>Nematoda</taxon>
        <taxon>Chromadorea</taxon>
        <taxon>Rhabditida</taxon>
        <taxon>Rhabditina</taxon>
        <taxon>Rhabditomorpha</taxon>
        <taxon>Strongyloidea</taxon>
        <taxon>Strongylidae</taxon>
        <taxon>Cylicostephanus</taxon>
    </lineage>
</organism>